<dbReference type="EMBL" id="UGEX01000001">
    <property type="protein sequence ID" value="STL83777.1"/>
    <property type="molecule type" value="Genomic_DNA"/>
</dbReference>
<name>A0A377C5U7_ECOLX</name>
<protein>
    <submittedName>
        <fullName evidence="1">Glucitol operon activator protein</fullName>
    </submittedName>
</protein>
<sequence length="49" mass="5438">MVSALITVAVIAWCAQLALGGWQISRFKPCLRHTMPARAGWRGPFKRAL</sequence>
<dbReference type="Proteomes" id="UP000254088">
    <property type="component" value="Unassembled WGS sequence"/>
</dbReference>
<evidence type="ECO:0000313" key="2">
    <source>
        <dbReference type="Proteomes" id="UP000254088"/>
    </source>
</evidence>
<reference evidence="1 2" key="1">
    <citation type="submission" date="2018-06" db="EMBL/GenBank/DDBJ databases">
        <authorList>
            <consortium name="Pathogen Informatics"/>
            <person name="Doyle S."/>
        </authorList>
    </citation>
    <scope>NUCLEOTIDE SEQUENCE [LARGE SCALE GENOMIC DNA]</scope>
    <source>
        <strain evidence="1 2">NCTC10429</strain>
    </source>
</reference>
<proteinExistence type="predicted"/>
<organism evidence="1 2">
    <name type="scientific">Escherichia coli</name>
    <dbReference type="NCBI Taxonomy" id="562"/>
    <lineage>
        <taxon>Bacteria</taxon>
        <taxon>Pseudomonadati</taxon>
        <taxon>Pseudomonadota</taxon>
        <taxon>Gammaproteobacteria</taxon>
        <taxon>Enterobacterales</taxon>
        <taxon>Enterobacteriaceae</taxon>
        <taxon>Escherichia</taxon>
    </lineage>
</organism>
<evidence type="ECO:0000313" key="1">
    <source>
        <dbReference type="EMBL" id="STL83777.1"/>
    </source>
</evidence>
<dbReference type="AlphaFoldDB" id="A0A377C5U7"/>
<gene>
    <name evidence="1" type="primary">srlM_2</name>
    <name evidence="1" type="ORF">NCTC10429_01848</name>
</gene>
<accession>A0A377C5U7</accession>